<evidence type="ECO:0000259" key="4">
    <source>
        <dbReference type="PROSITE" id="PS50071"/>
    </source>
</evidence>
<organism evidence="6 7">
    <name type="scientific">Setomelanomma holmii</name>
    <dbReference type="NCBI Taxonomy" id="210430"/>
    <lineage>
        <taxon>Eukaryota</taxon>
        <taxon>Fungi</taxon>
        <taxon>Dikarya</taxon>
        <taxon>Ascomycota</taxon>
        <taxon>Pezizomycotina</taxon>
        <taxon>Dothideomycetes</taxon>
        <taxon>Pleosporomycetidae</taxon>
        <taxon>Pleosporales</taxon>
        <taxon>Pleosporineae</taxon>
        <taxon>Phaeosphaeriaceae</taxon>
        <taxon>Setomelanomma</taxon>
    </lineage>
</organism>
<evidence type="ECO:0008006" key="8">
    <source>
        <dbReference type="Google" id="ProtNLM"/>
    </source>
</evidence>
<keyword evidence="7" id="KW-1185">Reference proteome</keyword>
<feature type="compositionally biased region" description="Polar residues" evidence="3">
    <location>
        <begin position="265"/>
        <end position="282"/>
    </location>
</feature>
<feature type="region of interest" description="Disordered" evidence="3">
    <location>
        <begin position="256"/>
        <end position="293"/>
    </location>
</feature>
<evidence type="ECO:0000256" key="3">
    <source>
        <dbReference type="SAM" id="MobiDB-lite"/>
    </source>
</evidence>
<dbReference type="GO" id="GO:0003677">
    <property type="term" value="F:DNA binding"/>
    <property type="evidence" value="ECO:0007669"/>
    <property type="project" value="UniProtKB-UniRule"/>
</dbReference>
<dbReference type="OrthoDB" id="5399138at2759"/>
<feature type="DNA-binding region" description="Homeobox" evidence="1">
    <location>
        <begin position="203"/>
        <end position="262"/>
    </location>
</feature>
<accession>A0A9P4H9R4</accession>
<keyword evidence="1 2" id="KW-0371">Homeobox</keyword>
<dbReference type="CDD" id="cd00086">
    <property type="entry name" value="homeodomain"/>
    <property type="match status" value="1"/>
</dbReference>
<evidence type="ECO:0000256" key="1">
    <source>
        <dbReference type="PROSITE-ProRule" id="PRU00108"/>
    </source>
</evidence>
<comment type="subcellular location">
    <subcellularLocation>
        <location evidence="1 2">Nucleus</location>
    </subcellularLocation>
</comment>
<dbReference type="InterPro" id="IPR009057">
    <property type="entry name" value="Homeodomain-like_sf"/>
</dbReference>
<proteinExistence type="predicted"/>
<dbReference type="PROSITE" id="PS50071">
    <property type="entry name" value="HOMEOBOX_2"/>
    <property type="match status" value="1"/>
</dbReference>
<feature type="region of interest" description="Disordered" evidence="3">
    <location>
        <begin position="184"/>
        <end position="205"/>
    </location>
</feature>
<dbReference type="SMART" id="SM00389">
    <property type="entry name" value="HOX"/>
    <property type="match status" value="1"/>
</dbReference>
<sequence length="360" mass="39733">MPIKQSPLKLMTPVHRSSETLSIGLLRSRYSQPSNEFEALIASLDDHLESTPLSEADNAQPDPAKIPTRDSSKTAVKQTENPKKSEEADAARANQEVVLSSEDMRQDPLASCVTKSSIWTSIEDDLVIELRGQAMLYSEIAKRLPGRSAMSCRLRYHENYLEKRSAYVLSNRIAEPYSPMVAAAKSSKRRRSSPGTAECDHDSKVGRADIRPQKQAVLEERFKAHPYIYKDGVGQLSAATGLSPKQIRTWFANARSRKDGPSSCLMPQTGVTPVSNSPLIQDSQSPSQSVPSLSSWFHLSPFRQLSNTPPPSSDSKIDSPSLFILNPQTAEPRNGRRISCSERQHASPTHDMNQALLPLG</sequence>
<dbReference type="GO" id="GO:0005634">
    <property type="term" value="C:nucleus"/>
    <property type="evidence" value="ECO:0007669"/>
    <property type="project" value="UniProtKB-SubCell"/>
</dbReference>
<dbReference type="Gene3D" id="1.10.10.60">
    <property type="entry name" value="Homeodomain-like"/>
    <property type="match status" value="2"/>
</dbReference>
<dbReference type="AlphaFoldDB" id="A0A9P4H9R4"/>
<evidence type="ECO:0000313" key="7">
    <source>
        <dbReference type="Proteomes" id="UP000799777"/>
    </source>
</evidence>
<dbReference type="InterPro" id="IPR001005">
    <property type="entry name" value="SANT/Myb"/>
</dbReference>
<evidence type="ECO:0000313" key="6">
    <source>
        <dbReference type="EMBL" id="KAF2030658.1"/>
    </source>
</evidence>
<keyword evidence="1 2" id="KW-0539">Nucleus</keyword>
<name>A0A9P4H9R4_9PLEO</name>
<evidence type="ECO:0000256" key="2">
    <source>
        <dbReference type="RuleBase" id="RU000682"/>
    </source>
</evidence>
<feature type="region of interest" description="Disordered" evidence="3">
    <location>
        <begin position="52"/>
        <end position="102"/>
    </location>
</feature>
<gene>
    <name evidence="6" type="ORF">EK21DRAFT_111749</name>
</gene>
<dbReference type="EMBL" id="ML978188">
    <property type="protein sequence ID" value="KAF2030658.1"/>
    <property type="molecule type" value="Genomic_DNA"/>
</dbReference>
<feature type="compositionally biased region" description="Low complexity" evidence="3">
    <location>
        <begin position="283"/>
        <end position="293"/>
    </location>
</feature>
<feature type="compositionally biased region" description="Basic and acidic residues" evidence="3">
    <location>
        <begin position="80"/>
        <end position="90"/>
    </location>
</feature>
<protein>
    <recommendedName>
        <fullName evidence="8">Homeobox domain-containing protein</fullName>
    </recommendedName>
</protein>
<feature type="domain" description="Myb-like" evidence="5">
    <location>
        <begin position="119"/>
        <end position="160"/>
    </location>
</feature>
<reference evidence="6" key="1">
    <citation type="journal article" date="2020" name="Stud. Mycol.">
        <title>101 Dothideomycetes genomes: a test case for predicting lifestyles and emergence of pathogens.</title>
        <authorList>
            <person name="Haridas S."/>
            <person name="Albert R."/>
            <person name="Binder M."/>
            <person name="Bloem J."/>
            <person name="Labutti K."/>
            <person name="Salamov A."/>
            <person name="Andreopoulos B."/>
            <person name="Baker S."/>
            <person name="Barry K."/>
            <person name="Bills G."/>
            <person name="Bluhm B."/>
            <person name="Cannon C."/>
            <person name="Castanera R."/>
            <person name="Culley D."/>
            <person name="Daum C."/>
            <person name="Ezra D."/>
            <person name="Gonzalez J."/>
            <person name="Henrissat B."/>
            <person name="Kuo A."/>
            <person name="Liang C."/>
            <person name="Lipzen A."/>
            <person name="Lutzoni F."/>
            <person name="Magnuson J."/>
            <person name="Mondo S."/>
            <person name="Nolan M."/>
            <person name="Ohm R."/>
            <person name="Pangilinan J."/>
            <person name="Park H.-J."/>
            <person name="Ramirez L."/>
            <person name="Alfaro M."/>
            <person name="Sun H."/>
            <person name="Tritt A."/>
            <person name="Yoshinaga Y."/>
            <person name="Zwiers L.-H."/>
            <person name="Turgeon B."/>
            <person name="Goodwin S."/>
            <person name="Spatafora J."/>
            <person name="Crous P."/>
            <person name="Grigoriev I."/>
        </authorList>
    </citation>
    <scope>NUCLEOTIDE SEQUENCE</scope>
    <source>
        <strain evidence="6">CBS 110217</strain>
    </source>
</reference>
<dbReference type="Pfam" id="PF00046">
    <property type="entry name" value="Homeodomain"/>
    <property type="match status" value="1"/>
</dbReference>
<keyword evidence="1 2" id="KW-0238">DNA-binding</keyword>
<evidence type="ECO:0000259" key="5">
    <source>
        <dbReference type="PROSITE" id="PS50090"/>
    </source>
</evidence>
<feature type="domain" description="Homeobox" evidence="4">
    <location>
        <begin position="201"/>
        <end position="261"/>
    </location>
</feature>
<dbReference type="CDD" id="cd00167">
    <property type="entry name" value="SANT"/>
    <property type="match status" value="1"/>
</dbReference>
<dbReference type="InterPro" id="IPR001356">
    <property type="entry name" value="HD"/>
</dbReference>
<dbReference type="Proteomes" id="UP000799777">
    <property type="component" value="Unassembled WGS sequence"/>
</dbReference>
<dbReference type="SUPFAM" id="SSF46689">
    <property type="entry name" value="Homeodomain-like"/>
    <property type="match status" value="2"/>
</dbReference>
<comment type="caution">
    <text evidence="6">The sequence shown here is derived from an EMBL/GenBank/DDBJ whole genome shotgun (WGS) entry which is preliminary data.</text>
</comment>
<dbReference type="PROSITE" id="PS50090">
    <property type="entry name" value="MYB_LIKE"/>
    <property type="match status" value="1"/>
</dbReference>
<feature type="region of interest" description="Disordered" evidence="3">
    <location>
        <begin position="326"/>
        <end position="360"/>
    </location>
</feature>